<reference evidence="2" key="1">
    <citation type="journal article" date="2014" name="Int. J. Syst. Evol. Microbiol.">
        <title>Complete genome sequence of Corynebacterium casei LMG S-19264T (=DSM 44701T), isolated from a smear-ripened cheese.</title>
        <authorList>
            <consortium name="US DOE Joint Genome Institute (JGI-PGF)"/>
            <person name="Walter F."/>
            <person name="Albersmeier A."/>
            <person name="Kalinowski J."/>
            <person name="Ruckert C."/>
        </authorList>
    </citation>
    <scope>NUCLEOTIDE SEQUENCE</scope>
    <source>
        <strain evidence="2">JCM 4059</strain>
    </source>
</reference>
<evidence type="ECO:0000256" key="1">
    <source>
        <dbReference type="SAM" id="MobiDB-lite"/>
    </source>
</evidence>
<reference evidence="2" key="2">
    <citation type="submission" date="2020-09" db="EMBL/GenBank/DDBJ databases">
        <authorList>
            <person name="Sun Q."/>
            <person name="Ohkuma M."/>
        </authorList>
    </citation>
    <scope>NUCLEOTIDE SEQUENCE</scope>
    <source>
        <strain evidence="2">JCM 4059</strain>
    </source>
</reference>
<feature type="compositionally biased region" description="Pro residues" evidence="1">
    <location>
        <begin position="12"/>
        <end position="24"/>
    </location>
</feature>
<evidence type="ECO:0000313" key="3">
    <source>
        <dbReference type="Proteomes" id="UP000638313"/>
    </source>
</evidence>
<comment type="caution">
    <text evidence="2">The sequence shown here is derived from an EMBL/GenBank/DDBJ whole genome shotgun (WGS) entry which is preliminary data.</text>
</comment>
<organism evidence="2 3">
    <name type="scientific">Streptomyces mashuensis</name>
    <dbReference type="NCBI Taxonomy" id="33904"/>
    <lineage>
        <taxon>Bacteria</taxon>
        <taxon>Bacillati</taxon>
        <taxon>Actinomycetota</taxon>
        <taxon>Actinomycetes</taxon>
        <taxon>Kitasatosporales</taxon>
        <taxon>Streptomycetaceae</taxon>
        <taxon>Streptomyces</taxon>
    </lineage>
</organism>
<gene>
    <name evidence="2" type="ORF">GCM10010218_48660</name>
</gene>
<accession>A0A919EF04</accession>
<name>A0A919EF04_9ACTN</name>
<proteinExistence type="predicted"/>
<protein>
    <recommendedName>
        <fullName evidence="4">Phage tail protein</fullName>
    </recommendedName>
</protein>
<dbReference type="AlphaFoldDB" id="A0A919EF04"/>
<sequence length="328" mass="36424">MPIPASWDFLPEKPPANRPSPPVPKKWGHTYVSITGNAGKGEEIPLTGFGGRYWPNIFMQAGATGLDMPPMEIHSDTSPNLAGSMYRSTRAAAREIMIPLFLYGIDRYTVRRLKQSLIRALNPLNGHCVLKIQESGLPARYLKCWYKGGLEGNESEDSSGFRWIRYGVQLTAMDPWYYGDDFHVAEWTFGQGSSFLKPAKSLFPLSISQGLVSREDFPVTNPGDVSAWPVWEVTGPVRRFRFTCGDRSFGIDGRAQDAVPGGTTLKIDTRPGHKTLLDDKGKNYWPLLGKSPSLWPLPSGRSQIGIELVPGSANATLRMTIAPRYETY</sequence>
<keyword evidence="3" id="KW-1185">Reference proteome</keyword>
<dbReference type="Proteomes" id="UP000638313">
    <property type="component" value="Unassembled WGS sequence"/>
</dbReference>
<evidence type="ECO:0000313" key="2">
    <source>
        <dbReference type="EMBL" id="GHF61385.1"/>
    </source>
</evidence>
<feature type="region of interest" description="Disordered" evidence="1">
    <location>
        <begin position="1"/>
        <end position="24"/>
    </location>
</feature>
<dbReference type="EMBL" id="BNBD01000011">
    <property type="protein sequence ID" value="GHF61385.1"/>
    <property type="molecule type" value="Genomic_DNA"/>
</dbReference>
<evidence type="ECO:0008006" key="4">
    <source>
        <dbReference type="Google" id="ProtNLM"/>
    </source>
</evidence>